<dbReference type="EMBL" id="JAFIQS020000005">
    <property type="protein sequence ID" value="KAH9482030.1"/>
    <property type="molecule type" value="Genomic_DNA"/>
</dbReference>
<protein>
    <submittedName>
        <fullName evidence="1">Uncharacterized protein</fullName>
    </submittedName>
</protein>
<organism evidence="1 2">
    <name type="scientific">Psilocybe cubensis</name>
    <name type="common">Psychedelic mushroom</name>
    <name type="synonym">Stropharia cubensis</name>
    <dbReference type="NCBI Taxonomy" id="181762"/>
    <lineage>
        <taxon>Eukaryota</taxon>
        <taxon>Fungi</taxon>
        <taxon>Dikarya</taxon>
        <taxon>Basidiomycota</taxon>
        <taxon>Agaricomycotina</taxon>
        <taxon>Agaricomycetes</taxon>
        <taxon>Agaricomycetidae</taxon>
        <taxon>Agaricales</taxon>
        <taxon>Agaricineae</taxon>
        <taxon>Strophariaceae</taxon>
        <taxon>Psilocybe</taxon>
    </lineage>
</organism>
<evidence type="ECO:0000313" key="2">
    <source>
        <dbReference type="Proteomes" id="UP000664032"/>
    </source>
</evidence>
<accession>A0ACB8H4C2</accession>
<gene>
    <name evidence="1" type="ORF">JR316_0006560</name>
</gene>
<name>A0ACB8H4C2_PSICU</name>
<evidence type="ECO:0000313" key="1">
    <source>
        <dbReference type="EMBL" id="KAH9482030.1"/>
    </source>
</evidence>
<reference evidence="1" key="1">
    <citation type="submission" date="2021-10" db="EMBL/GenBank/DDBJ databases">
        <title>Psilocybe cubensis genome.</title>
        <authorList>
            <person name="Mckernan K.J."/>
            <person name="Crawford S."/>
            <person name="Trippe A."/>
            <person name="Kane L.T."/>
            <person name="Mclaughlin S."/>
        </authorList>
    </citation>
    <scope>NUCLEOTIDE SEQUENCE</scope>
    <source>
        <strain evidence="1">MGC-MH-2018</strain>
    </source>
</reference>
<proteinExistence type="predicted"/>
<keyword evidence="2" id="KW-1185">Reference proteome</keyword>
<dbReference type="Proteomes" id="UP000664032">
    <property type="component" value="Unassembled WGS sequence"/>
</dbReference>
<sequence length="318" mass="35525">MALLPPNPLLDHLRNSLERSSSSLSPSGSQELLSPLVVGSPTASPMGSFSIKNFTPLSTSQAPRIFIPPSPPKTNGKGKAPDLSIYAWQRLALQTRKNMDVVDKKRRISTNGGRAIASMSDGPSPMKKRARKRLSSEYRLPRTDKDLANRFKEEAFLQVIRNHIKVLNASTLQMPWHIWLAMNPESDAAAIWLERKFDVPDSGTWQNENVLSIPISSANGSANGYPGVIVFECTPLGDVTDNLERRITYRKYRVLDDYARMREIIKALPPKRHFIPSLLVICWTEGEQTPEESDFFDMVLSTASANSIFCRNSFVAVP</sequence>
<comment type="caution">
    <text evidence="1">The sequence shown here is derived from an EMBL/GenBank/DDBJ whole genome shotgun (WGS) entry which is preliminary data.</text>
</comment>